<reference evidence="1" key="1">
    <citation type="submission" date="2017-02" db="EMBL/GenBank/DDBJ databases">
        <title>Delving into the versatile metabolic prowess of the omnipresent phylum Bacteroidetes.</title>
        <authorList>
            <person name="Nobu M.K."/>
            <person name="Mei R."/>
            <person name="Narihiro T."/>
            <person name="Kuroda K."/>
            <person name="Liu W.-T."/>
        </authorList>
    </citation>
    <scope>NUCLEOTIDE SEQUENCE</scope>
    <source>
        <strain evidence="1">ADurb.Bin160</strain>
    </source>
</reference>
<protein>
    <submittedName>
        <fullName evidence="1">Uncharacterized protein</fullName>
    </submittedName>
</protein>
<sequence>MKLIRYFEINKKDNNMICLESDDLVVLDDEIFDDSKLDEQVLILVIYEILFEIFFDDDLVVLDEVDDPEVEKISKRKLQSLLMNRIYELQKKYLILVKEW</sequence>
<name>A0A1V5ZPF2_9BACT</name>
<evidence type="ECO:0000313" key="1">
    <source>
        <dbReference type="EMBL" id="OQB42170.1"/>
    </source>
</evidence>
<comment type="caution">
    <text evidence="1">The sequence shown here is derived from an EMBL/GenBank/DDBJ whole genome shotgun (WGS) entry which is preliminary data.</text>
</comment>
<accession>A0A1V5ZPF2</accession>
<dbReference type="EMBL" id="MWDB01000005">
    <property type="protein sequence ID" value="OQB42170.1"/>
    <property type="molecule type" value="Genomic_DNA"/>
</dbReference>
<proteinExistence type="predicted"/>
<organism evidence="1">
    <name type="scientific">candidate division CPR1 bacterium ADurb.Bin160</name>
    <dbReference type="NCBI Taxonomy" id="1852826"/>
    <lineage>
        <taxon>Bacteria</taxon>
        <taxon>candidate division CPR1</taxon>
    </lineage>
</organism>
<dbReference type="Proteomes" id="UP000485621">
    <property type="component" value="Unassembled WGS sequence"/>
</dbReference>
<dbReference type="AlphaFoldDB" id="A0A1V5ZPF2"/>
<gene>
    <name evidence="1" type="ORF">BWY04_00391</name>
</gene>